<gene>
    <name evidence="14" type="ORF">HM131_06150</name>
</gene>
<evidence type="ECO:0000256" key="7">
    <source>
        <dbReference type="ARBA" id="ARBA00047647"/>
    </source>
</evidence>
<feature type="binding site" evidence="11">
    <location>
        <position position="254"/>
    </location>
    <ligand>
        <name>substrate</name>
    </ligand>
</feature>
<dbReference type="EMBL" id="CP020772">
    <property type="protein sequence ID" value="ARI76442.1"/>
    <property type="molecule type" value="Genomic_DNA"/>
</dbReference>
<organism evidence="14 15">
    <name type="scientific">Halobacillus mangrovi</name>
    <dbReference type="NCBI Taxonomy" id="402384"/>
    <lineage>
        <taxon>Bacteria</taxon>
        <taxon>Bacillati</taxon>
        <taxon>Bacillota</taxon>
        <taxon>Bacilli</taxon>
        <taxon>Bacillales</taxon>
        <taxon>Bacillaceae</taxon>
        <taxon>Halobacillus</taxon>
    </lineage>
</organism>
<comment type="catalytic activity">
    <reaction evidence="7">
        <text>N-acetyl-D-glucosamine 6-phosphate + H2O = D-glucosamine 6-phosphate + acetate</text>
        <dbReference type="Rhea" id="RHEA:22936"/>
        <dbReference type="ChEBI" id="CHEBI:15377"/>
        <dbReference type="ChEBI" id="CHEBI:30089"/>
        <dbReference type="ChEBI" id="CHEBI:57513"/>
        <dbReference type="ChEBI" id="CHEBI:58725"/>
        <dbReference type="EC" id="3.5.1.25"/>
    </reaction>
</comment>
<dbReference type="PANTHER" id="PTHR11113">
    <property type="entry name" value="N-ACETYLGLUCOSAMINE-6-PHOSPHATE DEACETYLASE"/>
    <property type="match status" value="1"/>
</dbReference>
<evidence type="ECO:0000313" key="15">
    <source>
        <dbReference type="Proteomes" id="UP000192527"/>
    </source>
</evidence>
<evidence type="ECO:0000313" key="14">
    <source>
        <dbReference type="EMBL" id="ARI76442.1"/>
    </source>
</evidence>
<dbReference type="EC" id="3.5.1.25" evidence="2"/>
<dbReference type="OrthoDB" id="9776488at2"/>
<dbReference type="InterPro" id="IPR032466">
    <property type="entry name" value="Metal_Hydrolase"/>
</dbReference>
<dbReference type="Pfam" id="PF01979">
    <property type="entry name" value="Amidohydro_1"/>
    <property type="match status" value="1"/>
</dbReference>
<dbReference type="Proteomes" id="UP000192527">
    <property type="component" value="Chromosome"/>
</dbReference>
<feature type="domain" description="Amidohydrolase-related" evidence="13">
    <location>
        <begin position="53"/>
        <end position="383"/>
    </location>
</feature>
<feature type="binding site" evidence="11">
    <location>
        <position position="143"/>
    </location>
    <ligand>
        <name>substrate</name>
    </ligand>
</feature>
<name>A0A1W5ZT19_9BACI</name>
<dbReference type="PIRSF" id="PIRSF038994">
    <property type="entry name" value="NagA"/>
    <property type="match status" value="1"/>
</dbReference>
<feature type="binding site" evidence="11">
    <location>
        <position position="230"/>
    </location>
    <ligand>
        <name>substrate</name>
    </ligand>
</feature>
<dbReference type="STRING" id="402384.HM131_06150"/>
<comment type="cofactor">
    <cofactor evidence="12">
        <name>a divalent metal cation</name>
        <dbReference type="ChEBI" id="CHEBI:60240"/>
    </cofactor>
    <text evidence="12">Binds 1 divalent metal cation per subunit.</text>
</comment>
<dbReference type="GO" id="GO:0006046">
    <property type="term" value="P:N-acetylglucosamine catabolic process"/>
    <property type="evidence" value="ECO:0007669"/>
    <property type="project" value="TreeGrafter"/>
</dbReference>
<feature type="binding site" evidence="11">
    <location>
        <begin position="222"/>
        <end position="223"/>
    </location>
    <ligand>
        <name>substrate</name>
    </ligand>
</feature>
<dbReference type="GO" id="GO:0046872">
    <property type="term" value="F:metal ion binding"/>
    <property type="evidence" value="ECO:0007669"/>
    <property type="project" value="UniProtKB-KW"/>
</dbReference>
<dbReference type="FunFam" id="3.20.20.140:FF:000004">
    <property type="entry name" value="N-acetylglucosamine-6-phosphate deacetylase"/>
    <property type="match status" value="1"/>
</dbReference>
<evidence type="ECO:0000256" key="2">
    <source>
        <dbReference type="ARBA" id="ARBA00011899"/>
    </source>
</evidence>
<evidence type="ECO:0000256" key="9">
    <source>
        <dbReference type="PIRNR" id="PIRNR038994"/>
    </source>
</evidence>
<proteinExistence type="inferred from homology"/>
<evidence type="ECO:0000256" key="3">
    <source>
        <dbReference type="ARBA" id="ARBA00018029"/>
    </source>
</evidence>
<evidence type="ECO:0000256" key="12">
    <source>
        <dbReference type="PIRSR" id="PIRSR038994-3"/>
    </source>
</evidence>
<evidence type="ECO:0000256" key="4">
    <source>
        <dbReference type="ARBA" id="ARBA00022723"/>
    </source>
</evidence>
<evidence type="ECO:0000256" key="11">
    <source>
        <dbReference type="PIRSR" id="PIRSR038994-2"/>
    </source>
</evidence>
<evidence type="ECO:0000256" key="1">
    <source>
        <dbReference type="ARBA" id="ARBA00010716"/>
    </source>
</evidence>
<evidence type="ECO:0000256" key="5">
    <source>
        <dbReference type="ARBA" id="ARBA00022801"/>
    </source>
</evidence>
<dbReference type="Gene3D" id="3.20.20.140">
    <property type="entry name" value="Metal-dependent hydrolases"/>
    <property type="match status" value="1"/>
</dbReference>
<reference evidence="14 15" key="1">
    <citation type="submission" date="2017-04" db="EMBL/GenBank/DDBJ databases">
        <title>The whole genome sequencing and assembly of Halobacillus mangrovi strain.</title>
        <authorList>
            <person name="Lee S.-J."/>
            <person name="Park M.-K."/>
            <person name="Kim J.-Y."/>
            <person name="Lee Y.-J."/>
            <person name="Yi H."/>
            <person name="Bahn Y.-S."/>
            <person name="Kim J.F."/>
            <person name="Lee D.-W."/>
        </authorList>
    </citation>
    <scope>NUCLEOTIDE SEQUENCE [LARGE SCALE GENOMIC DNA]</scope>
    <source>
        <strain evidence="14 15">KTB 131</strain>
    </source>
</reference>
<feature type="binding site" evidence="11">
    <location>
        <begin position="310"/>
        <end position="312"/>
    </location>
    <ligand>
        <name>substrate</name>
    </ligand>
</feature>
<comment type="similarity">
    <text evidence="1 9">Belongs to the metallo-dependent hydrolases superfamily. NagA family.</text>
</comment>
<keyword evidence="5 9" id="KW-0378">Hydrolase</keyword>
<dbReference type="InterPro" id="IPR006680">
    <property type="entry name" value="Amidohydro-rel"/>
</dbReference>
<dbReference type="SUPFAM" id="SSF51338">
    <property type="entry name" value="Composite domain of metallo-dependent hydrolases"/>
    <property type="match status" value="1"/>
</dbReference>
<dbReference type="Gene3D" id="2.30.40.10">
    <property type="entry name" value="Urease, subunit C, domain 1"/>
    <property type="match status" value="1"/>
</dbReference>
<dbReference type="NCBIfam" id="TIGR00221">
    <property type="entry name" value="nagA"/>
    <property type="match status" value="1"/>
</dbReference>
<dbReference type="RefSeq" id="WP_085028921.1">
    <property type="nucleotide sequence ID" value="NZ_CP020772.1"/>
</dbReference>
<feature type="binding site" evidence="12">
    <location>
        <position position="219"/>
    </location>
    <ligand>
        <name>Zn(2+)</name>
        <dbReference type="ChEBI" id="CHEBI:29105"/>
    </ligand>
</feature>
<accession>A0A1W5ZT19</accession>
<feature type="binding site" evidence="12">
    <location>
        <position position="132"/>
    </location>
    <ligand>
        <name>Zn(2+)</name>
        <dbReference type="ChEBI" id="CHEBI:29105"/>
    </ligand>
</feature>
<dbReference type="InterPro" id="IPR003764">
    <property type="entry name" value="GlcNAc_6-P_deAcase"/>
</dbReference>
<comment type="pathway">
    <text evidence="8">Amino-sugar metabolism; N-acetylneuraminate degradation; D-fructose 6-phosphate from N-acetylneuraminate: step 4/5.</text>
</comment>
<feature type="active site" description="Proton donor/acceptor" evidence="10">
    <location>
        <position position="277"/>
    </location>
</feature>
<evidence type="ECO:0000259" key="13">
    <source>
        <dbReference type="Pfam" id="PF01979"/>
    </source>
</evidence>
<keyword evidence="15" id="KW-1185">Reference proteome</keyword>
<dbReference type="SUPFAM" id="SSF51556">
    <property type="entry name" value="Metallo-dependent hydrolases"/>
    <property type="match status" value="1"/>
</dbReference>
<evidence type="ECO:0000256" key="8">
    <source>
        <dbReference type="ARBA" id="ARBA00060590"/>
    </source>
</evidence>
<evidence type="ECO:0000256" key="6">
    <source>
        <dbReference type="ARBA" id="ARBA00023277"/>
    </source>
</evidence>
<sequence length="389" mass="42561">MRKLVTGGTVVTETGMIENGYILIVDGQIVDYGHKENTQKDVDEVFELNETDIIMPGFIDIHIHGAAGHDTMDATEEALRVMAETLPKEGTTSFLATTITDTDEHITDALRNAAKFSKTDYDGAEMLGVHLEGPFISLQHAGAQPESCIIPSSIELFEKWQKAAEGLIRVVTLAPEEKNGMELVRYLGDNDVIPSIGHSHATFDEVSEAVNHGLKHATHLFNAMRPMHHREPGVVGAVFLNASLLAEIIFDRIHVTNEMVRLAYRTLGSDRMMLITDSMRGKCLREGTYDLGGQEVTINGGEARLANGTLAGSVLKMSDAVRHLSSFEESSELDVMKMASWNAAKSLGVDDRKGSIKKGKDADLVVLDSELSVKQTFCRGNKVNHDKMG</sequence>
<dbReference type="KEGG" id="hmn:HM131_06150"/>
<dbReference type="InterPro" id="IPR011059">
    <property type="entry name" value="Metal-dep_hydrolase_composite"/>
</dbReference>
<dbReference type="CDD" id="cd00854">
    <property type="entry name" value="NagA"/>
    <property type="match status" value="1"/>
</dbReference>
<dbReference type="GO" id="GO:0008448">
    <property type="term" value="F:N-acetylglucosamine-6-phosphate deacetylase activity"/>
    <property type="evidence" value="ECO:0007669"/>
    <property type="project" value="UniProtKB-EC"/>
</dbReference>
<dbReference type="AlphaFoldDB" id="A0A1W5ZT19"/>
<keyword evidence="4 12" id="KW-0479">Metal-binding</keyword>
<evidence type="ECO:0000256" key="10">
    <source>
        <dbReference type="PIRSR" id="PIRSR038994-1"/>
    </source>
</evidence>
<feature type="binding site" evidence="12">
    <location>
        <position position="198"/>
    </location>
    <ligand>
        <name>Zn(2+)</name>
        <dbReference type="ChEBI" id="CHEBI:29105"/>
    </ligand>
</feature>
<keyword evidence="6 9" id="KW-0119">Carbohydrate metabolism</keyword>
<protein>
    <recommendedName>
        <fullName evidence="3">N-acetylglucosamine-6-phosphate deacetylase</fullName>
        <ecNumber evidence="2">3.5.1.25</ecNumber>
    </recommendedName>
</protein>
<dbReference type="PANTHER" id="PTHR11113:SF14">
    <property type="entry name" value="N-ACETYLGLUCOSAMINE-6-PHOSPHATE DEACETYLASE"/>
    <property type="match status" value="1"/>
</dbReference>